<dbReference type="Proteomes" id="UP001595547">
    <property type="component" value="Unassembled WGS sequence"/>
</dbReference>
<name>A0ABV7J1K3_9RHOB</name>
<evidence type="ECO:0000313" key="1">
    <source>
        <dbReference type="EMBL" id="MFC3182686.1"/>
    </source>
</evidence>
<gene>
    <name evidence="1" type="ORF">ACFOGH_16940</name>
</gene>
<protein>
    <submittedName>
        <fullName evidence="1">HugZ family protein</fullName>
    </submittedName>
</protein>
<dbReference type="InterPro" id="IPR012349">
    <property type="entry name" value="Split_barrel_FMN-bd"/>
</dbReference>
<comment type="caution">
    <text evidence="1">The sequence shown here is derived from an EMBL/GenBank/DDBJ whole genome shotgun (WGS) entry which is preliminary data.</text>
</comment>
<dbReference type="RefSeq" id="WP_380074348.1">
    <property type="nucleotide sequence ID" value="NZ_JBHRTO010000002.1"/>
</dbReference>
<dbReference type="Gene3D" id="2.30.110.10">
    <property type="entry name" value="Electron Transport, Fmn-binding Protein, Chain A"/>
    <property type="match status" value="1"/>
</dbReference>
<keyword evidence="2" id="KW-1185">Reference proteome</keyword>
<accession>A0ABV7J1K3</accession>
<reference evidence="2" key="1">
    <citation type="journal article" date="2019" name="Int. J. Syst. Evol. Microbiol.">
        <title>The Global Catalogue of Microorganisms (GCM) 10K type strain sequencing project: providing services to taxonomists for standard genome sequencing and annotation.</title>
        <authorList>
            <consortium name="The Broad Institute Genomics Platform"/>
            <consortium name="The Broad Institute Genome Sequencing Center for Infectious Disease"/>
            <person name="Wu L."/>
            <person name="Ma J."/>
        </authorList>
    </citation>
    <scope>NUCLEOTIDE SEQUENCE [LARGE SCALE GENOMIC DNA]</scope>
    <source>
        <strain evidence="2">KCTC 52039</strain>
    </source>
</reference>
<dbReference type="SUPFAM" id="SSF50475">
    <property type="entry name" value="FMN-binding split barrel"/>
    <property type="match status" value="1"/>
</dbReference>
<organism evidence="1 2">
    <name type="scientific">Cypionkella sinensis</name>
    <dbReference type="NCBI Taxonomy" id="1756043"/>
    <lineage>
        <taxon>Bacteria</taxon>
        <taxon>Pseudomonadati</taxon>
        <taxon>Pseudomonadota</taxon>
        <taxon>Alphaproteobacteria</taxon>
        <taxon>Rhodobacterales</taxon>
        <taxon>Paracoccaceae</taxon>
        <taxon>Cypionkella</taxon>
    </lineage>
</organism>
<evidence type="ECO:0000313" key="2">
    <source>
        <dbReference type="Proteomes" id="UP001595547"/>
    </source>
</evidence>
<sequence>MTVKRPDPVAVADAEARALAISLMQTHHAALAYSDAQTQTPGISRIAFGLDPDGVPMALVSGLAPHTAALRANPACALMLGEPGEKGDPMTHPRLMIRAMAAFVAPDDPQRAALRAHWLKGHPKATLYIDLPDFAFVRLMPQSALLNGGFGKAFRFTAEDLR</sequence>
<dbReference type="EMBL" id="JBHRTO010000002">
    <property type="protein sequence ID" value="MFC3182686.1"/>
    <property type="molecule type" value="Genomic_DNA"/>
</dbReference>
<proteinExistence type="predicted"/>